<evidence type="ECO:0000313" key="1">
    <source>
        <dbReference type="EMBL" id="MQM23710.1"/>
    </source>
</evidence>
<gene>
    <name evidence="1" type="ORF">Taro_056780</name>
</gene>
<proteinExistence type="predicted"/>
<keyword evidence="2" id="KW-1185">Reference proteome</keyword>
<dbReference type="Proteomes" id="UP000652761">
    <property type="component" value="Unassembled WGS sequence"/>
</dbReference>
<accession>A0A843XXQ1</accession>
<dbReference type="EMBL" id="NMUH01017548">
    <property type="protein sequence ID" value="MQM23710.1"/>
    <property type="molecule type" value="Genomic_DNA"/>
</dbReference>
<dbReference type="AlphaFoldDB" id="A0A843XXQ1"/>
<name>A0A843XXQ1_COLES</name>
<comment type="caution">
    <text evidence="1">The sequence shown here is derived from an EMBL/GenBank/DDBJ whole genome shotgun (WGS) entry which is preliminary data.</text>
</comment>
<protein>
    <submittedName>
        <fullName evidence="1">Uncharacterized protein</fullName>
    </submittedName>
</protein>
<reference evidence="1" key="1">
    <citation type="submission" date="2017-07" db="EMBL/GenBank/DDBJ databases">
        <title>Taro Niue Genome Assembly and Annotation.</title>
        <authorList>
            <person name="Atibalentja N."/>
            <person name="Keating K."/>
            <person name="Fields C.J."/>
        </authorList>
    </citation>
    <scope>NUCLEOTIDE SEQUENCE</scope>
    <source>
        <strain evidence="1">Niue_2</strain>
        <tissue evidence="1">Leaf</tissue>
    </source>
</reference>
<sequence>MIITRKNEKMMKKAMKTWKKYTVSKKVGLAVQENWEEIWKYEEFNDGICPTACDFFCGMCGMKWPQKGPKECAVRTECGVIGVHIDRRQRLVNVQTLAAHH</sequence>
<organism evidence="1 2">
    <name type="scientific">Colocasia esculenta</name>
    <name type="common">Wild taro</name>
    <name type="synonym">Arum esculentum</name>
    <dbReference type="NCBI Taxonomy" id="4460"/>
    <lineage>
        <taxon>Eukaryota</taxon>
        <taxon>Viridiplantae</taxon>
        <taxon>Streptophyta</taxon>
        <taxon>Embryophyta</taxon>
        <taxon>Tracheophyta</taxon>
        <taxon>Spermatophyta</taxon>
        <taxon>Magnoliopsida</taxon>
        <taxon>Liliopsida</taxon>
        <taxon>Araceae</taxon>
        <taxon>Aroideae</taxon>
        <taxon>Colocasieae</taxon>
        <taxon>Colocasia</taxon>
    </lineage>
</organism>
<evidence type="ECO:0000313" key="2">
    <source>
        <dbReference type="Proteomes" id="UP000652761"/>
    </source>
</evidence>